<evidence type="ECO:0000256" key="2">
    <source>
        <dbReference type="SAM" id="MobiDB-lite"/>
    </source>
</evidence>
<feature type="compositionally biased region" description="Basic residues" evidence="2">
    <location>
        <begin position="1"/>
        <end position="17"/>
    </location>
</feature>
<gene>
    <name evidence="5" type="ORF">HNP84_007474</name>
</gene>
<keyword evidence="3" id="KW-1133">Transmembrane helix</keyword>
<evidence type="ECO:0000313" key="6">
    <source>
        <dbReference type="Proteomes" id="UP000578449"/>
    </source>
</evidence>
<feature type="transmembrane region" description="Helical" evidence="3">
    <location>
        <begin position="97"/>
        <end position="117"/>
    </location>
</feature>
<feature type="region of interest" description="Disordered" evidence="2">
    <location>
        <begin position="1"/>
        <end position="24"/>
    </location>
</feature>
<feature type="compositionally biased region" description="Basic and acidic residues" evidence="2">
    <location>
        <begin position="64"/>
        <end position="74"/>
    </location>
</feature>
<reference evidence="5 6" key="1">
    <citation type="submission" date="2020-08" db="EMBL/GenBank/DDBJ databases">
        <title>Genomic Encyclopedia of Type Strains, Phase IV (KMG-IV): sequencing the most valuable type-strain genomes for metagenomic binning, comparative biology and taxonomic classification.</title>
        <authorList>
            <person name="Goeker M."/>
        </authorList>
    </citation>
    <scope>NUCLEOTIDE SEQUENCE [LARGE SCALE GENOMIC DNA]</scope>
    <source>
        <strain evidence="5 6">DSM 45615</strain>
    </source>
</reference>
<evidence type="ECO:0000256" key="1">
    <source>
        <dbReference type="SAM" id="Coils"/>
    </source>
</evidence>
<feature type="domain" description="DUF5667" evidence="4">
    <location>
        <begin position="116"/>
        <end position="221"/>
    </location>
</feature>
<dbReference type="Pfam" id="PF18915">
    <property type="entry name" value="DUF5667"/>
    <property type="match status" value="1"/>
</dbReference>
<keyword evidence="6" id="KW-1185">Reference proteome</keyword>
<sequence>MRMWRPLRRRTRRRHAQGRTQARLTEHLTEHLERLGSGVLSGDETGPRPAFRARLRDELLAAYARDRDRDDRTPEPTPTAQPAAPARRRHPAMIPQLATFGVALLLTVTGLVAYRSVPGDVLYPLKRGAESTLLRFSTDEVDRAERELHAARERAAEVAALLGSPDRLNLVDETLDDMEKTTRSAISTLERAERPGDQGTKSKMRRFAEEQHDTVAPMLSKMDEEAQRQASGYLNYIEGLAAPD</sequence>
<proteinExistence type="predicted"/>
<evidence type="ECO:0000256" key="3">
    <source>
        <dbReference type="SAM" id="Phobius"/>
    </source>
</evidence>
<feature type="coiled-coil region" evidence="1">
    <location>
        <begin position="134"/>
        <end position="161"/>
    </location>
</feature>
<evidence type="ECO:0000259" key="4">
    <source>
        <dbReference type="Pfam" id="PF18915"/>
    </source>
</evidence>
<dbReference type="Proteomes" id="UP000578449">
    <property type="component" value="Unassembled WGS sequence"/>
</dbReference>
<feature type="region of interest" description="Disordered" evidence="2">
    <location>
        <begin position="64"/>
        <end position="90"/>
    </location>
</feature>
<keyword evidence="3" id="KW-0472">Membrane</keyword>
<organism evidence="5 6">
    <name type="scientific">Thermocatellispora tengchongensis</name>
    <dbReference type="NCBI Taxonomy" id="1073253"/>
    <lineage>
        <taxon>Bacteria</taxon>
        <taxon>Bacillati</taxon>
        <taxon>Actinomycetota</taxon>
        <taxon>Actinomycetes</taxon>
        <taxon>Streptosporangiales</taxon>
        <taxon>Streptosporangiaceae</taxon>
        <taxon>Thermocatellispora</taxon>
    </lineage>
</organism>
<dbReference type="RefSeq" id="WP_185054608.1">
    <property type="nucleotide sequence ID" value="NZ_JACHGN010000019.1"/>
</dbReference>
<feature type="region of interest" description="Disordered" evidence="2">
    <location>
        <begin position="191"/>
        <end position="216"/>
    </location>
</feature>
<name>A0A840PEX2_9ACTN</name>
<dbReference type="EMBL" id="JACHGN010000019">
    <property type="protein sequence ID" value="MBB5137722.1"/>
    <property type="molecule type" value="Genomic_DNA"/>
</dbReference>
<comment type="caution">
    <text evidence="5">The sequence shown here is derived from an EMBL/GenBank/DDBJ whole genome shotgun (WGS) entry which is preliminary data.</text>
</comment>
<accession>A0A840PEX2</accession>
<protein>
    <recommendedName>
        <fullName evidence="4">DUF5667 domain-containing protein</fullName>
    </recommendedName>
</protein>
<evidence type="ECO:0000313" key="5">
    <source>
        <dbReference type="EMBL" id="MBB5137722.1"/>
    </source>
</evidence>
<keyword evidence="3" id="KW-0812">Transmembrane</keyword>
<dbReference type="AlphaFoldDB" id="A0A840PEX2"/>
<dbReference type="InterPro" id="IPR043725">
    <property type="entry name" value="DUF5667"/>
</dbReference>
<keyword evidence="1" id="KW-0175">Coiled coil</keyword>